<sequence length="239" mass="27635">MFQFLFQRMDSPEIVAFFKGHKLNRALVKKLKIAMITVTGLPDHAEEKQIVVPIVKKWLDKLKDATYEADDLLDEIAYEALWLELEGGSLKQMLSRLFSFDNQFEKVVNAKLEEILELLVYLVQRMNALGLTLKEGIGDKPSHKTPTISLPDNEASICSRKDDNKKIRESLLCDGNAYAFHDEIANHHIQPLRLLGYEFYKEDLVRIWMAEVFIVDAKDDNSEDEGDEYLNYLVSRSFF</sequence>
<organism evidence="6 7">
    <name type="scientific">Hevea brasiliensis</name>
    <name type="common">Para rubber tree</name>
    <name type="synonym">Siphonia brasiliensis</name>
    <dbReference type="NCBI Taxonomy" id="3981"/>
    <lineage>
        <taxon>Eukaryota</taxon>
        <taxon>Viridiplantae</taxon>
        <taxon>Streptophyta</taxon>
        <taxon>Embryophyta</taxon>
        <taxon>Tracheophyta</taxon>
        <taxon>Spermatophyta</taxon>
        <taxon>Magnoliopsida</taxon>
        <taxon>eudicotyledons</taxon>
        <taxon>Gunneridae</taxon>
        <taxon>Pentapetalae</taxon>
        <taxon>rosids</taxon>
        <taxon>fabids</taxon>
        <taxon>Malpighiales</taxon>
        <taxon>Euphorbiaceae</taxon>
        <taxon>Crotonoideae</taxon>
        <taxon>Micrandreae</taxon>
        <taxon>Hevea</taxon>
    </lineage>
</organism>
<keyword evidence="7" id="KW-1185">Reference proteome</keyword>
<dbReference type="Gene3D" id="1.20.5.4130">
    <property type="match status" value="1"/>
</dbReference>
<protein>
    <submittedName>
        <fullName evidence="6">Uncharacterized protein</fullName>
    </submittedName>
</protein>
<proteinExistence type="predicted"/>
<evidence type="ECO:0000313" key="7">
    <source>
        <dbReference type="Proteomes" id="UP000467840"/>
    </source>
</evidence>
<dbReference type="Pfam" id="PF18052">
    <property type="entry name" value="Rx_N"/>
    <property type="match status" value="1"/>
</dbReference>
<dbReference type="GO" id="GO:0000166">
    <property type="term" value="F:nucleotide binding"/>
    <property type="evidence" value="ECO:0007669"/>
    <property type="project" value="UniProtKB-KW"/>
</dbReference>
<feature type="domain" description="Disease resistance N-terminal" evidence="4">
    <location>
        <begin position="19"/>
        <end position="89"/>
    </location>
</feature>
<dbReference type="InterPro" id="IPR058922">
    <property type="entry name" value="WHD_DRP"/>
</dbReference>
<gene>
    <name evidence="6" type="ORF">GH714_010296</name>
</gene>
<keyword evidence="1" id="KW-0677">Repeat</keyword>
<dbReference type="Pfam" id="PF23559">
    <property type="entry name" value="WHD_DRP"/>
    <property type="match status" value="1"/>
</dbReference>
<dbReference type="Proteomes" id="UP000467840">
    <property type="component" value="Chromosome 11"/>
</dbReference>
<evidence type="ECO:0000256" key="3">
    <source>
        <dbReference type="ARBA" id="ARBA00022821"/>
    </source>
</evidence>
<evidence type="ECO:0000256" key="2">
    <source>
        <dbReference type="ARBA" id="ARBA00022741"/>
    </source>
</evidence>
<evidence type="ECO:0000259" key="5">
    <source>
        <dbReference type="Pfam" id="PF23559"/>
    </source>
</evidence>
<name>A0A6A6N7Y4_HEVBR</name>
<evidence type="ECO:0000259" key="4">
    <source>
        <dbReference type="Pfam" id="PF18052"/>
    </source>
</evidence>
<keyword evidence="2" id="KW-0547">Nucleotide-binding</keyword>
<evidence type="ECO:0000256" key="1">
    <source>
        <dbReference type="ARBA" id="ARBA00022737"/>
    </source>
</evidence>
<reference evidence="6 7" key="1">
    <citation type="journal article" date="2020" name="Mol. Plant">
        <title>The Chromosome-Based Rubber Tree Genome Provides New Insights into Spurge Genome Evolution and Rubber Biosynthesis.</title>
        <authorList>
            <person name="Liu J."/>
            <person name="Shi C."/>
            <person name="Shi C.C."/>
            <person name="Li W."/>
            <person name="Zhang Q.J."/>
            <person name="Zhang Y."/>
            <person name="Li K."/>
            <person name="Lu H.F."/>
            <person name="Shi C."/>
            <person name="Zhu S.T."/>
            <person name="Xiao Z.Y."/>
            <person name="Nan H."/>
            <person name="Yue Y."/>
            <person name="Zhu X.G."/>
            <person name="Wu Y."/>
            <person name="Hong X.N."/>
            <person name="Fan G.Y."/>
            <person name="Tong Y."/>
            <person name="Zhang D."/>
            <person name="Mao C.L."/>
            <person name="Liu Y.L."/>
            <person name="Hao S.J."/>
            <person name="Liu W.Q."/>
            <person name="Lv M.Q."/>
            <person name="Zhang H.B."/>
            <person name="Liu Y."/>
            <person name="Hu-Tang G.R."/>
            <person name="Wang J.P."/>
            <person name="Wang J.H."/>
            <person name="Sun Y.H."/>
            <person name="Ni S.B."/>
            <person name="Chen W.B."/>
            <person name="Zhang X.C."/>
            <person name="Jiao Y.N."/>
            <person name="Eichler E.E."/>
            <person name="Li G.H."/>
            <person name="Liu X."/>
            <person name="Gao L.Z."/>
        </authorList>
    </citation>
    <scope>NUCLEOTIDE SEQUENCE [LARGE SCALE GENOMIC DNA]</scope>
    <source>
        <strain evidence="7">cv. GT1</strain>
        <tissue evidence="6">Leaf</tissue>
    </source>
</reference>
<evidence type="ECO:0000313" key="6">
    <source>
        <dbReference type="EMBL" id="KAF2322282.1"/>
    </source>
</evidence>
<feature type="domain" description="Disease resistance protein winged helix" evidence="5">
    <location>
        <begin position="196"/>
        <end position="239"/>
    </location>
</feature>
<comment type="caution">
    <text evidence="6">The sequence shown here is derived from an EMBL/GenBank/DDBJ whole genome shotgun (WGS) entry which is preliminary data.</text>
</comment>
<dbReference type="InterPro" id="IPR041118">
    <property type="entry name" value="Rx_N"/>
</dbReference>
<dbReference type="GO" id="GO:0006952">
    <property type="term" value="P:defense response"/>
    <property type="evidence" value="ECO:0007669"/>
    <property type="project" value="UniProtKB-KW"/>
</dbReference>
<accession>A0A6A6N7Y4</accession>
<keyword evidence="3" id="KW-0611">Plant defense</keyword>
<dbReference type="AlphaFoldDB" id="A0A6A6N7Y4"/>
<dbReference type="EMBL" id="JAAGAX010000002">
    <property type="protein sequence ID" value="KAF2322282.1"/>
    <property type="molecule type" value="Genomic_DNA"/>
</dbReference>